<sequence length="137" mass="16246">MAYLGKGRREDLFVLATELNLKHDKSMTIATLKNLITGSEGYDEELTKNLHATIVGDRKSNEERIRTEEQEQKLRTEEQEQKLRTEEQEQKLRIEEREERIRIEKLRIDEQKRKDEFELEKLRIQAQSNLGAATYEG</sequence>
<evidence type="ECO:0000256" key="1">
    <source>
        <dbReference type="SAM" id="MobiDB-lite"/>
    </source>
</evidence>
<name>A0A8X6KV17_TRICU</name>
<dbReference type="AlphaFoldDB" id="A0A8X6KV17"/>
<feature type="region of interest" description="Disordered" evidence="1">
    <location>
        <begin position="57"/>
        <end position="89"/>
    </location>
</feature>
<evidence type="ECO:0000313" key="4">
    <source>
        <dbReference type="Proteomes" id="UP000887116"/>
    </source>
</evidence>
<accession>A0A8X6KV17</accession>
<evidence type="ECO:0000313" key="3">
    <source>
        <dbReference type="EMBL" id="GFQ93584.1"/>
    </source>
</evidence>
<dbReference type="EMBL" id="BMAO01032876">
    <property type="protein sequence ID" value="GFQ85356.1"/>
    <property type="molecule type" value="Genomic_DNA"/>
</dbReference>
<gene>
    <name evidence="3" type="ORF">TNCT_225611</name>
    <name evidence="2" type="ORF">TNCT_291401</name>
</gene>
<keyword evidence="4" id="KW-1185">Reference proteome</keyword>
<protein>
    <submittedName>
        <fullName evidence="2">Uncharacterized protein</fullName>
    </submittedName>
</protein>
<feature type="non-terminal residue" evidence="2">
    <location>
        <position position="137"/>
    </location>
</feature>
<dbReference type="Proteomes" id="UP000887116">
    <property type="component" value="Unassembled WGS sequence"/>
</dbReference>
<reference evidence="2" key="1">
    <citation type="submission" date="2020-07" db="EMBL/GenBank/DDBJ databases">
        <title>Multicomponent nature underlies the extraordinary mechanical properties of spider dragline silk.</title>
        <authorList>
            <person name="Kono N."/>
            <person name="Nakamura H."/>
            <person name="Mori M."/>
            <person name="Yoshida Y."/>
            <person name="Ohtoshi R."/>
            <person name="Malay A.D."/>
            <person name="Moran D.A.P."/>
            <person name="Tomita M."/>
            <person name="Numata K."/>
            <person name="Arakawa K."/>
        </authorList>
    </citation>
    <scope>NUCLEOTIDE SEQUENCE</scope>
</reference>
<proteinExistence type="predicted"/>
<comment type="caution">
    <text evidence="2">The sequence shown here is derived from an EMBL/GenBank/DDBJ whole genome shotgun (WGS) entry which is preliminary data.</text>
</comment>
<dbReference type="EMBL" id="BMAO01004279">
    <property type="protein sequence ID" value="GFQ93584.1"/>
    <property type="molecule type" value="Genomic_DNA"/>
</dbReference>
<evidence type="ECO:0000313" key="2">
    <source>
        <dbReference type="EMBL" id="GFQ85356.1"/>
    </source>
</evidence>
<organism evidence="2 4">
    <name type="scientific">Trichonephila clavata</name>
    <name type="common">Joro spider</name>
    <name type="synonym">Nephila clavata</name>
    <dbReference type="NCBI Taxonomy" id="2740835"/>
    <lineage>
        <taxon>Eukaryota</taxon>
        <taxon>Metazoa</taxon>
        <taxon>Ecdysozoa</taxon>
        <taxon>Arthropoda</taxon>
        <taxon>Chelicerata</taxon>
        <taxon>Arachnida</taxon>
        <taxon>Araneae</taxon>
        <taxon>Araneomorphae</taxon>
        <taxon>Entelegynae</taxon>
        <taxon>Araneoidea</taxon>
        <taxon>Nephilidae</taxon>
        <taxon>Trichonephila</taxon>
    </lineage>
</organism>
<dbReference type="OrthoDB" id="6433986at2759"/>